<evidence type="ECO:0000256" key="2">
    <source>
        <dbReference type="ARBA" id="ARBA00009667"/>
    </source>
</evidence>
<accession>A0A6I3KJS0</accession>
<keyword evidence="16" id="KW-1185">Reference proteome</keyword>
<comment type="subunit">
    <text evidence="3">Heterodimer of HisH and HisF.</text>
</comment>
<comment type="caution">
    <text evidence="15">The sequence shown here is derived from an EMBL/GenBank/DDBJ whole genome shotgun (WGS) entry which is preliminary data.</text>
</comment>
<gene>
    <name evidence="15" type="primary">hisF</name>
    <name evidence="15" type="ORF">GIW81_10035</name>
</gene>
<comment type="similarity">
    <text evidence="2 14">Belongs to the HisA/HisF family.</text>
</comment>
<comment type="catalytic activity">
    <reaction evidence="13">
        <text>5-[(5-phospho-1-deoxy-D-ribulos-1-ylimino)methylamino]-1-(5-phospho-beta-D-ribosyl)imidazole-4-carboxamide + L-glutamine = D-erythro-1-(imidazol-4-yl)glycerol 3-phosphate + 5-amino-1-(5-phospho-beta-D-ribosyl)imidazole-4-carboxamide + L-glutamate + H(+)</text>
        <dbReference type="Rhea" id="RHEA:24793"/>
        <dbReference type="ChEBI" id="CHEBI:15378"/>
        <dbReference type="ChEBI" id="CHEBI:29985"/>
        <dbReference type="ChEBI" id="CHEBI:58278"/>
        <dbReference type="ChEBI" id="CHEBI:58359"/>
        <dbReference type="ChEBI" id="CHEBI:58475"/>
        <dbReference type="ChEBI" id="CHEBI:58525"/>
        <dbReference type="EC" id="4.3.2.10"/>
    </reaction>
</comment>
<dbReference type="GO" id="GO:0016829">
    <property type="term" value="F:lyase activity"/>
    <property type="evidence" value="ECO:0007669"/>
    <property type="project" value="UniProtKB-KW"/>
</dbReference>
<evidence type="ECO:0000256" key="7">
    <source>
        <dbReference type="ARBA" id="ARBA00023102"/>
    </source>
</evidence>
<proteinExistence type="inferred from homology"/>
<protein>
    <recommendedName>
        <fullName evidence="5">Imidazole glycerol phosphate synthase subunit HisF</fullName>
        <ecNumber evidence="4">4.3.2.10</ecNumber>
    </recommendedName>
    <alternativeName>
        <fullName evidence="10">IGP synthase cyclase subunit</fullName>
    </alternativeName>
    <alternativeName>
        <fullName evidence="11">IGP synthase subunit HisF</fullName>
    </alternativeName>
    <alternativeName>
        <fullName evidence="12">ImGP synthase subunit HisF</fullName>
    </alternativeName>
</protein>
<dbReference type="InterPro" id="IPR006062">
    <property type="entry name" value="His_biosynth"/>
</dbReference>
<dbReference type="AlphaFoldDB" id="A0A6I3KJS0"/>
<comment type="function">
    <text evidence="9">IGPS catalyzes the conversion of PRFAR and glutamine to IGP, AICAR and glutamate. The HisF subunit catalyzes the cyclization activity that produces IGP and AICAR from PRFAR using the ammonia provided by the HisH subunit.</text>
</comment>
<dbReference type="EC" id="4.3.2.10" evidence="4"/>
<dbReference type="PANTHER" id="PTHR21235:SF2">
    <property type="entry name" value="IMIDAZOLE GLYCEROL PHOSPHATE SYNTHASE HISHF"/>
    <property type="match status" value="1"/>
</dbReference>
<reference evidence="15 16" key="1">
    <citation type="submission" date="2019-11" db="EMBL/GenBank/DDBJ databases">
        <title>Identification of a novel strain.</title>
        <authorList>
            <person name="Xu Q."/>
            <person name="Wang G."/>
        </authorList>
    </citation>
    <scope>NUCLEOTIDE SEQUENCE [LARGE SCALE GENOMIC DNA]</scope>
    <source>
        <strain evidence="16">xq</strain>
    </source>
</reference>
<dbReference type="CDD" id="cd04731">
    <property type="entry name" value="HisF"/>
    <property type="match status" value="1"/>
</dbReference>
<name>A0A6I3KJS0_9HYPH</name>
<evidence type="ECO:0000256" key="13">
    <source>
        <dbReference type="ARBA" id="ARBA00047838"/>
    </source>
</evidence>
<dbReference type="PANTHER" id="PTHR21235">
    <property type="entry name" value="IMIDAZOLE GLYCEROL PHOSPHATE SYNTHASE SUBUNIT HISF/H IGP SYNTHASE SUBUNIT HISF/H"/>
    <property type="match status" value="1"/>
</dbReference>
<evidence type="ECO:0000256" key="3">
    <source>
        <dbReference type="ARBA" id="ARBA00011152"/>
    </source>
</evidence>
<dbReference type="RefSeq" id="WP_324614963.1">
    <property type="nucleotide sequence ID" value="NZ_WMBQ01000001.1"/>
</dbReference>
<evidence type="ECO:0000256" key="1">
    <source>
        <dbReference type="ARBA" id="ARBA00005091"/>
    </source>
</evidence>
<dbReference type="Pfam" id="PF00977">
    <property type="entry name" value="His_biosynth"/>
    <property type="match status" value="1"/>
</dbReference>
<keyword evidence="7 14" id="KW-0368">Histidine biosynthesis</keyword>
<evidence type="ECO:0000256" key="8">
    <source>
        <dbReference type="ARBA" id="ARBA00023239"/>
    </source>
</evidence>
<evidence type="ECO:0000256" key="12">
    <source>
        <dbReference type="ARBA" id="ARBA00032401"/>
    </source>
</evidence>
<evidence type="ECO:0000256" key="10">
    <source>
        <dbReference type="ARBA" id="ARBA00030264"/>
    </source>
</evidence>
<dbReference type="EMBL" id="WMBQ01000001">
    <property type="protein sequence ID" value="MTD94669.1"/>
    <property type="molecule type" value="Genomic_DNA"/>
</dbReference>
<evidence type="ECO:0000256" key="11">
    <source>
        <dbReference type="ARBA" id="ARBA00031409"/>
    </source>
</evidence>
<dbReference type="UniPathway" id="UPA00031">
    <property type="reaction ID" value="UER00010"/>
</dbReference>
<dbReference type="Proteomes" id="UP000440694">
    <property type="component" value="Unassembled WGS sequence"/>
</dbReference>
<keyword evidence="8 15" id="KW-0456">Lyase</keyword>
<dbReference type="InterPro" id="IPR013785">
    <property type="entry name" value="Aldolase_TIM"/>
</dbReference>
<dbReference type="InterPro" id="IPR004651">
    <property type="entry name" value="HisF"/>
</dbReference>
<evidence type="ECO:0000313" key="15">
    <source>
        <dbReference type="EMBL" id="MTD94669.1"/>
    </source>
</evidence>
<organism evidence="15 16">
    <name type="scientific">Hyphomicrobium album</name>
    <dbReference type="NCBI Taxonomy" id="2665159"/>
    <lineage>
        <taxon>Bacteria</taxon>
        <taxon>Pseudomonadati</taxon>
        <taxon>Pseudomonadota</taxon>
        <taxon>Alphaproteobacteria</taxon>
        <taxon>Hyphomicrobiales</taxon>
        <taxon>Hyphomicrobiaceae</taxon>
        <taxon>Hyphomicrobium</taxon>
    </lineage>
</organism>
<evidence type="ECO:0000256" key="14">
    <source>
        <dbReference type="RuleBase" id="RU003657"/>
    </source>
</evidence>
<dbReference type="GO" id="GO:0000107">
    <property type="term" value="F:imidazoleglycerol-phosphate synthase activity"/>
    <property type="evidence" value="ECO:0007669"/>
    <property type="project" value="InterPro"/>
</dbReference>
<evidence type="ECO:0000256" key="5">
    <source>
        <dbReference type="ARBA" id="ARBA00016318"/>
    </source>
</evidence>
<evidence type="ECO:0000313" key="16">
    <source>
        <dbReference type="Proteomes" id="UP000440694"/>
    </source>
</evidence>
<dbReference type="SUPFAM" id="SSF51366">
    <property type="entry name" value="Ribulose-phoshate binding barrel"/>
    <property type="match status" value="1"/>
</dbReference>
<dbReference type="InterPro" id="IPR011060">
    <property type="entry name" value="RibuloseP-bd_barrel"/>
</dbReference>
<dbReference type="Gene3D" id="3.20.20.70">
    <property type="entry name" value="Aldolase class I"/>
    <property type="match status" value="1"/>
</dbReference>
<keyword evidence="6 14" id="KW-0028">Amino-acid biosynthesis</keyword>
<sequence>MQRLIARLDVKNGIVIKGIHLEGQRRIGAPVELAANYYAQGVDEVLFMDSVASLYGRSNLFDTITEACKQVFVPITIGGGLRSVEDVELALAAGADKVAVNSALVRTPELATQIATLYGRQCLVASIEAKRVASGWEAYISNGREPTGRDVLDWVRELERRGAGEILLTSVDQEGTQRGFDIELCEAVEKAVRIPIVASGGAGKVRHLSQLDQTVHLQGIAIASLLHYGKATVAELKSALSDAHARKWVGACSQ</sequence>
<dbReference type="InterPro" id="IPR050064">
    <property type="entry name" value="IGPS_HisA/HisF"/>
</dbReference>
<evidence type="ECO:0000256" key="4">
    <source>
        <dbReference type="ARBA" id="ARBA00012809"/>
    </source>
</evidence>
<evidence type="ECO:0000256" key="9">
    <source>
        <dbReference type="ARBA" id="ARBA00025475"/>
    </source>
</evidence>
<evidence type="ECO:0000256" key="6">
    <source>
        <dbReference type="ARBA" id="ARBA00022605"/>
    </source>
</evidence>
<comment type="pathway">
    <text evidence="1">Amino-acid biosynthesis; L-histidine biosynthesis; L-histidine from 5-phospho-alpha-D-ribose 1-diphosphate: step 5/9.</text>
</comment>
<dbReference type="GO" id="GO:0000105">
    <property type="term" value="P:L-histidine biosynthetic process"/>
    <property type="evidence" value="ECO:0007669"/>
    <property type="project" value="UniProtKB-UniPathway"/>
</dbReference>